<comment type="caution">
    <text evidence="1">The sequence shown here is derived from an EMBL/GenBank/DDBJ whole genome shotgun (WGS) entry which is preliminary data.</text>
</comment>
<dbReference type="AlphaFoldDB" id="A0A3D2SPX4"/>
<dbReference type="Proteomes" id="UP000263596">
    <property type="component" value="Unassembled WGS sequence"/>
</dbReference>
<evidence type="ECO:0000313" key="2">
    <source>
        <dbReference type="Proteomes" id="UP000263596"/>
    </source>
</evidence>
<proteinExistence type="predicted"/>
<gene>
    <name evidence="1" type="ORF">DHW29_13550</name>
</gene>
<sequence>MLRQCVSLCLIYSGVIVDNIELLPSEDDAMLTVNIKNKQPVDLIDFAQSMISLGAEYSDYIAETNNHLVSDEIKLYIKEIRPGSIITELVALAPALMPFAEHANTVLDFTNHMKSCIEYLKGVGRKPENLDKQTLTRVSKFVEPVAKDSGSILQLDASNNSGTITININSLEANAIQNKASKEIEKLKEPIVGLHKQVVLYWTQTRSDNRKGYKGIIESISKKEVKVLFENDEIQYEMIHGEDQLYEKAYVVDVYVETINDNPAAYRIMKFHESMDMPE</sequence>
<protein>
    <submittedName>
        <fullName evidence="1">Uncharacterized protein</fullName>
    </submittedName>
</protein>
<name>A0A3D2SPX4_9GAMM</name>
<organism evidence="1 2">
    <name type="scientific">Acinetobacter ursingii</name>
    <dbReference type="NCBI Taxonomy" id="108980"/>
    <lineage>
        <taxon>Bacteria</taxon>
        <taxon>Pseudomonadati</taxon>
        <taxon>Pseudomonadota</taxon>
        <taxon>Gammaproteobacteria</taxon>
        <taxon>Moraxellales</taxon>
        <taxon>Moraxellaceae</taxon>
        <taxon>Acinetobacter</taxon>
    </lineage>
</organism>
<dbReference type="EMBL" id="DPVE01000233">
    <property type="protein sequence ID" value="HCK31103.1"/>
    <property type="molecule type" value="Genomic_DNA"/>
</dbReference>
<evidence type="ECO:0000313" key="1">
    <source>
        <dbReference type="EMBL" id="HCK31103.1"/>
    </source>
</evidence>
<accession>A0A3D2SPX4</accession>
<reference evidence="1 2" key="1">
    <citation type="journal article" date="2018" name="Nat. Biotechnol.">
        <title>A standardized bacterial taxonomy based on genome phylogeny substantially revises the tree of life.</title>
        <authorList>
            <person name="Parks D.H."/>
            <person name="Chuvochina M."/>
            <person name="Waite D.W."/>
            <person name="Rinke C."/>
            <person name="Skarshewski A."/>
            <person name="Chaumeil P.A."/>
            <person name="Hugenholtz P."/>
        </authorList>
    </citation>
    <scope>NUCLEOTIDE SEQUENCE [LARGE SCALE GENOMIC DNA]</scope>
    <source>
        <strain evidence="1">UBA9669</strain>
    </source>
</reference>